<evidence type="ECO:0000313" key="3">
    <source>
        <dbReference type="EMBL" id="CAB1127870.1"/>
    </source>
</evidence>
<dbReference type="PANTHER" id="PTHR39965">
    <property type="entry name" value="CRISPR SYSTEM CMR SUBUNIT CMR6"/>
    <property type="match status" value="1"/>
</dbReference>
<dbReference type="InterPro" id="IPR010172">
    <property type="entry name" value="CRISPR-assoc_prot_TM1791"/>
</dbReference>
<dbReference type="AlphaFoldDB" id="A0A6F8ZDY2"/>
<organism evidence="3 4">
    <name type="scientific">Candidatus Hydrogenisulfobacillus filiaventi</name>
    <dbReference type="NCBI Taxonomy" id="2707344"/>
    <lineage>
        <taxon>Bacteria</taxon>
        <taxon>Bacillati</taxon>
        <taxon>Bacillota</taxon>
        <taxon>Clostridia</taxon>
        <taxon>Eubacteriales</taxon>
        <taxon>Clostridiales Family XVII. Incertae Sedis</taxon>
        <taxon>Candidatus Hydrogenisulfobacillus</taxon>
    </lineage>
</organism>
<dbReference type="Proteomes" id="UP000503399">
    <property type="component" value="Chromosome"/>
</dbReference>
<gene>
    <name evidence="3" type="ORF">R50_0364</name>
</gene>
<evidence type="ECO:0000313" key="4">
    <source>
        <dbReference type="Proteomes" id="UP000503399"/>
    </source>
</evidence>
<dbReference type="GO" id="GO:0051607">
    <property type="term" value="P:defense response to virus"/>
    <property type="evidence" value="ECO:0007669"/>
    <property type="project" value="UniProtKB-KW"/>
</dbReference>
<dbReference type="NCBIfam" id="TIGR01898">
    <property type="entry name" value="cas_TM1791_cmr6"/>
    <property type="match status" value="1"/>
</dbReference>
<dbReference type="PANTHER" id="PTHR39965:SF1">
    <property type="entry name" value="CRISPR SYSTEM CMR SUBUNIT CMR6"/>
    <property type="match status" value="1"/>
</dbReference>
<evidence type="ECO:0000256" key="1">
    <source>
        <dbReference type="ARBA" id="ARBA00023118"/>
    </source>
</evidence>
<feature type="domain" description="CRISPR type III-associated protein" evidence="2">
    <location>
        <begin position="102"/>
        <end position="281"/>
    </location>
</feature>
<evidence type="ECO:0000259" key="2">
    <source>
        <dbReference type="Pfam" id="PF03787"/>
    </source>
</evidence>
<dbReference type="EMBL" id="LR778114">
    <property type="protein sequence ID" value="CAB1127870.1"/>
    <property type="molecule type" value="Genomic_DNA"/>
</dbReference>
<reference evidence="3 4" key="1">
    <citation type="submission" date="2020-02" db="EMBL/GenBank/DDBJ databases">
        <authorList>
            <person name="Hogendoorn C."/>
        </authorList>
    </citation>
    <scope>NUCLEOTIDE SEQUENCE [LARGE SCALE GENOMIC DNA]</scope>
    <source>
        <strain evidence="3">R501</strain>
    </source>
</reference>
<sequence>MNAPLPAPARQWLQDHAFEPARMHAGLRFTLFDRYQPGRWTLEEGKKEKKGRNPKQEWLQQFDSKRVGEAAELERRRRWLVELVERQGGRWGVFRNTWRFATGLGLPHPVENGFHWHPTLGVPYLPGAAVKGMARAWLTAGWDGAPQPDREQLARWFGRPFPGEEEPDRVPAERGRWVFFDALPVEPVMLRVDIMTPHQQEWYTRAQPAQPLDSRWVPGDWQDTQPLPFLVSEHAALLVAVAPRQPGAGGDEVEQVWAVLTRALEMPGAGAKTAVGYGRFEPDRDQETRLRRDWQEQEQARAAAARLAAIADPLERELEELVAAVQAREPGKEPWLIWWEALKQGRWQGCDRVRVARRLRDELMRLKKWPQQSPKKAKQNKDWTRAETIRQWLEEADCP</sequence>
<dbReference type="InterPro" id="IPR005537">
    <property type="entry name" value="RAMP_III_fam"/>
</dbReference>
<name>A0A6F8ZDY2_9FIRM</name>
<dbReference type="Pfam" id="PF03787">
    <property type="entry name" value="RAMPs"/>
    <property type="match status" value="1"/>
</dbReference>
<dbReference type="KEGG" id="hfv:R50_0364"/>
<proteinExistence type="predicted"/>
<accession>A0A6F8ZDY2</accession>
<protein>
    <submittedName>
        <fullName evidence="3">Putative CRISPR-associated RAMP protein, Cmr6 family</fullName>
    </submittedName>
</protein>
<keyword evidence="1" id="KW-0051">Antiviral defense</keyword>
<keyword evidence="4" id="KW-1185">Reference proteome</keyword>